<organism evidence="3 4">
    <name type="scientific">Nelumbo nucifera</name>
    <name type="common">Sacred lotus</name>
    <dbReference type="NCBI Taxonomy" id="4432"/>
    <lineage>
        <taxon>Eukaryota</taxon>
        <taxon>Viridiplantae</taxon>
        <taxon>Streptophyta</taxon>
        <taxon>Embryophyta</taxon>
        <taxon>Tracheophyta</taxon>
        <taxon>Spermatophyta</taxon>
        <taxon>Magnoliopsida</taxon>
        <taxon>Proteales</taxon>
        <taxon>Nelumbonaceae</taxon>
        <taxon>Nelumbo</taxon>
    </lineage>
</organism>
<protein>
    <submittedName>
        <fullName evidence="3">Uncharacterized protein</fullName>
    </submittedName>
</protein>
<proteinExistence type="predicted"/>
<feature type="compositionally biased region" description="Acidic residues" evidence="1">
    <location>
        <begin position="110"/>
        <end position="120"/>
    </location>
</feature>
<reference evidence="3 4" key="1">
    <citation type="journal article" date="2020" name="Mol. Biol. Evol.">
        <title>Distinct Expression and Methylation Patterns for Genes with Different Fates following a Single Whole-Genome Duplication in Flowering Plants.</title>
        <authorList>
            <person name="Shi T."/>
            <person name="Rahmani R.S."/>
            <person name="Gugger P.F."/>
            <person name="Wang M."/>
            <person name="Li H."/>
            <person name="Zhang Y."/>
            <person name="Li Z."/>
            <person name="Wang Q."/>
            <person name="Van de Peer Y."/>
            <person name="Marchal K."/>
            <person name="Chen J."/>
        </authorList>
    </citation>
    <scope>NUCLEOTIDE SEQUENCE [LARGE SCALE GENOMIC DNA]</scope>
    <source>
        <tissue evidence="3">Leaf</tissue>
    </source>
</reference>
<keyword evidence="2" id="KW-0812">Transmembrane</keyword>
<evidence type="ECO:0000256" key="1">
    <source>
        <dbReference type="SAM" id="MobiDB-lite"/>
    </source>
</evidence>
<evidence type="ECO:0000313" key="3">
    <source>
        <dbReference type="EMBL" id="DAD31802.1"/>
    </source>
</evidence>
<feature type="compositionally biased region" description="Acidic residues" evidence="1">
    <location>
        <begin position="89"/>
        <end position="103"/>
    </location>
</feature>
<keyword evidence="2" id="KW-0472">Membrane</keyword>
<gene>
    <name evidence="3" type="ORF">HUJ06_010653</name>
</gene>
<sequence>MIAMEIPVISRISGFEAGINCLQNPSFVSRLFHLAGIEDIYLNYSLWTWGALIVAFLATFSSLIKRTQILIFRIWRTRSEHIFRPLVDADADDDQEDEDEDEIFSTSSSSDDDDDDEDESFSPFENPRPVDEDFRVAGSGNYNEDRGEGFKLRHRRRRSNCEDWFSWSGFTNSQSVVKLWDGLGLGFRNTSESRISVRDLNKEQTICSFVGGMCQFPSVSIASPAMVLSAGLENSRNAALRVWDARVGRQIPAIFAEWQPRRRKITGVGSGGVEKVFVRDDAGSFAVRDLRNLQLPLEDEDLMESNGGTWWNANAVIVSDGDRDSE</sequence>
<name>A0A822YH77_NELNU</name>
<feature type="region of interest" description="Disordered" evidence="1">
    <location>
        <begin position="89"/>
        <end position="142"/>
    </location>
</feature>
<accession>A0A822YH77</accession>
<feature type="transmembrane region" description="Helical" evidence="2">
    <location>
        <begin position="46"/>
        <end position="64"/>
    </location>
</feature>
<evidence type="ECO:0000313" key="4">
    <source>
        <dbReference type="Proteomes" id="UP000607653"/>
    </source>
</evidence>
<dbReference type="PANTHER" id="PTHR36715:SF1">
    <property type="entry name" value="PROTEIN, PUTATIVE-RELATED"/>
    <property type="match status" value="1"/>
</dbReference>
<dbReference type="PANTHER" id="PTHR36715">
    <property type="entry name" value="BNAANNG41370D PROTEIN"/>
    <property type="match status" value="1"/>
</dbReference>
<dbReference type="EMBL" id="DUZY01000003">
    <property type="protein sequence ID" value="DAD31802.1"/>
    <property type="molecule type" value="Genomic_DNA"/>
</dbReference>
<comment type="caution">
    <text evidence="3">The sequence shown here is derived from an EMBL/GenBank/DDBJ whole genome shotgun (WGS) entry which is preliminary data.</text>
</comment>
<dbReference type="Proteomes" id="UP000607653">
    <property type="component" value="Unassembled WGS sequence"/>
</dbReference>
<evidence type="ECO:0000256" key="2">
    <source>
        <dbReference type="SAM" id="Phobius"/>
    </source>
</evidence>
<keyword evidence="4" id="KW-1185">Reference proteome</keyword>
<dbReference type="AlphaFoldDB" id="A0A822YH77"/>
<keyword evidence="2" id="KW-1133">Transmembrane helix</keyword>